<evidence type="ECO:0008006" key="4">
    <source>
        <dbReference type="Google" id="ProtNLM"/>
    </source>
</evidence>
<protein>
    <recommendedName>
        <fullName evidence="4">Lipoprotein</fullName>
    </recommendedName>
</protein>
<evidence type="ECO:0000313" key="3">
    <source>
        <dbReference type="Proteomes" id="UP000494330"/>
    </source>
</evidence>
<organism evidence="2 3">
    <name type="scientific">Burkholderia paludis</name>
    <dbReference type="NCBI Taxonomy" id="1506587"/>
    <lineage>
        <taxon>Bacteria</taxon>
        <taxon>Pseudomonadati</taxon>
        <taxon>Pseudomonadota</taxon>
        <taxon>Betaproteobacteria</taxon>
        <taxon>Burkholderiales</taxon>
        <taxon>Burkholderiaceae</taxon>
        <taxon>Burkholderia</taxon>
        <taxon>Burkholderia cepacia complex</taxon>
    </lineage>
</organism>
<evidence type="ECO:0000256" key="1">
    <source>
        <dbReference type="SAM" id="SignalP"/>
    </source>
</evidence>
<feature type="chain" id="PRO_5044426873" description="Lipoprotein" evidence="1">
    <location>
        <begin position="25"/>
        <end position="100"/>
    </location>
</feature>
<dbReference type="RefSeq" id="WP_034197877.1">
    <property type="nucleotide sequence ID" value="NZ_CABVQD010000019.1"/>
</dbReference>
<evidence type="ECO:0000313" key="2">
    <source>
        <dbReference type="EMBL" id="VWC03120.1"/>
    </source>
</evidence>
<gene>
    <name evidence="2" type="ORF">BPA30113_04841</name>
</gene>
<dbReference type="EMBL" id="CABVQD010000019">
    <property type="protein sequence ID" value="VWC03120.1"/>
    <property type="molecule type" value="Genomic_DNA"/>
</dbReference>
<sequence length="100" mass="9737">MKTTGRIGSGALALALLCAGPRTGATEPSIPLRVSLTIPEICTIGATAGPGLRAGAEGDAPSVNCVHGTPFLLSHAPAPGATRSPHGLGAGAPAAWTVTF</sequence>
<keyword evidence="3" id="KW-1185">Reference proteome</keyword>
<dbReference type="AlphaFoldDB" id="A0A6P2P7C0"/>
<proteinExistence type="predicted"/>
<keyword evidence="1" id="KW-0732">Signal</keyword>
<reference evidence="2 3" key="1">
    <citation type="submission" date="2019-09" db="EMBL/GenBank/DDBJ databases">
        <authorList>
            <person name="Depoorter E."/>
        </authorList>
    </citation>
    <scope>NUCLEOTIDE SEQUENCE [LARGE SCALE GENOMIC DNA]</scope>
    <source>
        <strain evidence="2">LMG 30113</strain>
    </source>
</reference>
<dbReference type="Proteomes" id="UP000494330">
    <property type="component" value="Unassembled WGS sequence"/>
</dbReference>
<name>A0A6P2P7C0_9BURK</name>
<accession>A0A6P2P7C0</accession>
<feature type="signal peptide" evidence="1">
    <location>
        <begin position="1"/>
        <end position="24"/>
    </location>
</feature>